<dbReference type="CDD" id="cd06171">
    <property type="entry name" value="Sigma70_r4"/>
    <property type="match status" value="1"/>
</dbReference>
<accession>A0ABR9FKD0</accession>
<dbReference type="InterPro" id="IPR013324">
    <property type="entry name" value="RNA_pol_sigma_r3/r4-like"/>
</dbReference>
<feature type="domain" description="RNA polymerase sigma-70 region 2" evidence="5">
    <location>
        <begin position="11"/>
        <end position="70"/>
    </location>
</feature>
<dbReference type="InterPro" id="IPR036388">
    <property type="entry name" value="WH-like_DNA-bd_sf"/>
</dbReference>
<dbReference type="Pfam" id="PF08281">
    <property type="entry name" value="Sigma70_r4_2"/>
    <property type="match status" value="1"/>
</dbReference>
<evidence type="ECO:0000259" key="6">
    <source>
        <dbReference type="Pfam" id="PF08281"/>
    </source>
</evidence>
<proteinExistence type="inferred from homology"/>
<evidence type="ECO:0000313" key="7">
    <source>
        <dbReference type="EMBL" id="MBE0457298.1"/>
    </source>
</evidence>
<dbReference type="InterPro" id="IPR039425">
    <property type="entry name" value="RNA_pol_sigma-70-like"/>
</dbReference>
<dbReference type="InterPro" id="IPR013325">
    <property type="entry name" value="RNA_pol_sigma_r2"/>
</dbReference>
<dbReference type="PANTHER" id="PTHR43133">
    <property type="entry name" value="RNA POLYMERASE ECF-TYPE SIGMA FACTO"/>
    <property type="match status" value="1"/>
</dbReference>
<gene>
    <name evidence="7" type="ORF">EI167_07495</name>
</gene>
<organism evidence="7 8">
    <name type="scientific">Pseudoalteromonas prydzensis</name>
    <dbReference type="NCBI Taxonomy" id="182141"/>
    <lineage>
        <taxon>Bacteria</taxon>
        <taxon>Pseudomonadati</taxon>
        <taxon>Pseudomonadota</taxon>
        <taxon>Gammaproteobacteria</taxon>
        <taxon>Alteromonadales</taxon>
        <taxon>Pseudoalteromonadaceae</taxon>
        <taxon>Pseudoalteromonas</taxon>
    </lineage>
</organism>
<sequence length="163" mass="18538">MKPDPLEPTSYKKHHDALVKYATPITGCRAHAEDIVQEAYLKVLPTKKTNTISYMYRVVRNLAIDLVRRSSMEGRLRDSEKITWLEPKGVINPEESSSQQDDLSKISYAFDQLPELEKQALSMHRIDGYNMLEIAKRLNISVSTVHRLIKSAVVALGQSLDNE</sequence>
<dbReference type="SUPFAM" id="SSF88946">
    <property type="entry name" value="Sigma2 domain of RNA polymerase sigma factors"/>
    <property type="match status" value="1"/>
</dbReference>
<evidence type="ECO:0000256" key="3">
    <source>
        <dbReference type="ARBA" id="ARBA00023082"/>
    </source>
</evidence>
<dbReference type="SUPFAM" id="SSF88659">
    <property type="entry name" value="Sigma3 and sigma4 domains of RNA polymerase sigma factors"/>
    <property type="match status" value="1"/>
</dbReference>
<keyword evidence="3" id="KW-0731">Sigma factor</keyword>
<feature type="domain" description="RNA polymerase sigma factor 70 region 4 type 2" evidence="6">
    <location>
        <begin position="106"/>
        <end position="154"/>
    </location>
</feature>
<dbReference type="InterPro" id="IPR013249">
    <property type="entry name" value="RNA_pol_sigma70_r4_t2"/>
</dbReference>
<evidence type="ECO:0000256" key="1">
    <source>
        <dbReference type="ARBA" id="ARBA00010641"/>
    </source>
</evidence>
<keyword evidence="2" id="KW-0805">Transcription regulation</keyword>
<keyword evidence="4" id="KW-0804">Transcription</keyword>
<comment type="caution">
    <text evidence="7">The sequence shown here is derived from an EMBL/GenBank/DDBJ whole genome shotgun (WGS) entry which is preliminary data.</text>
</comment>
<comment type="similarity">
    <text evidence="1">Belongs to the sigma-70 factor family. ECF subfamily.</text>
</comment>
<dbReference type="EMBL" id="RRZA01000017">
    <property type="protein sequence ID" value="MBE0457298.1"/>
    <property type="molecule type" value="Genomic_DNA"/>
</dbReference>
<dbReference type="Proteomes" id="UP000707245">
    <property type="component" value="Unassembled WGS sequence"/>
</dbReference>
<evidence type="ECO:0000313" key="8">
    <source>
        <dbReference type="Proteomes" id="UP000707245"/>
    </source>
</evidence>
<dbReference type="InterPro" id="IPR014284">
    <property type="entry name" value="RNA_pol_sigma-70_dom"/>
</dbReference>
<dbReference type="InterPro" id="IPR007627">
    <property type="entry name" value="RNA_pol_sigma70_r2"/>
</dbReference>
<protein>
    <submittedName>
        <fullName evidence="7">Sigma-70 family RNA polymerase sigma factor</fullName>
    </submittedName>
</protein>
<name>A0ABR9FKD0_9GAMM</name>
<dbReference type="PANTHER" id="PTHR43133:SF63">
    <property type="entry name" value="RNA POLYMERASE SIGMA FACTOR FECI-RELATED"/>
    <property type="match status" value="1"/>
</dbReference>
<evidence type="ECO:0000256" key="4">
    <source>
        <dbReference type="ARBA" id="ARBA00023163"/>
    </source>
</evidence>
<keyword evidence="8" id="KW-1185">Reference proteome</keyword>
<dbReference type="RefSeq" id="WP_192541279.1">
    <property type="nucleotide sequence ID" value="NZ_RRZA01000017.1"/>
</dbReference>
<evidence type="ECO:0000256" key="2">
    <source>
        <dbReference type="ARBA" id="ARBA00023015"/>
    </source>
</evidence>
<dbReference type="Gene3D" id="1.10.1740.10">
    <property type="match status" value="1"/>
</dbReference>
<dbReference type="Pfam" id="PF04542">
    <property type="entry name" value="Sigma70_r2"/>
    <property type="match status" value="1"/>
</dbReference>
<dbReference type="NCBIfam" id="TIGR02937">
    <property type="entry name" value="sigma70-ECF"/>
    <property type="match status" value="1"/>
</dbReference>
<reference evidence="7 8" key="1">
    <citation type="submission" date="2020-07" db="EMBL/GenBank/DDBJ databases">
        <title>Halophilic bacteria isolated from french cheeses.</title>
        <authorList>
            <person name="Kothe C.I."/>
            <person name="Farah-Kraiem B."/>
            <person name="Renault P."/>
            <person name="Dridi B."/>
        </authorList>
    </citation>
    <scope>NUCLEOTIDE SEQUENCE [LARGE SCALE GENOMIC DNA]</scope>
    <source>
        <strain evidence="7 8">FME14</strain>
    </source>
</reference>
<evidence type="ECO:0000259" key="5">
    <source>
        <dbReference type="Pfam" id="PF04542"/>
    </source>
</evidence>
<dbReference type="Gene3D" id="1.10.10.10">
    <property type="entry name" value="Winged helix-like DNA-binding domain superfamily/Winged helix DNA-binding domain"/>
    <property type="match status" value="1"/>
</dbReference>